<feature type="compositionally biased region" description="Acidic residues" evidence="1">
    <location>
        <begin position="19"/>
        <end position="30"/>
    </location>
</feature>
<name>A0A645EH70_9ZZZZ</name>
<feature type="region of interest" description="Disordered" evidence="1">
    <location>
        <begin position="1"/>
        <end position="39"/>
    </location>
</feature>
<comment type="caution">
    <text evidence="2">The sequence shown here is derived from an EMBL/GenBank/DDBJ whole genome shotgun (WGS) entry which is preliminary data.</text>
</comment>
<protein>
    <submittedName>
        <fullName evidence="2">Uncharacterized protein</fullName>
    </submittedName>
</protein>
<gene>
    <name evidence="2" type="ORF">SDC9_147694</name>
</gene>
<organism evidence="2">
    <name type="scientific">bioreactor metagenome</name>
    <dbReference type="NCBI Taxonomy" id="1076179"/>
    <lineage>
        <taxon>unclassified sequences</taxon>
        <taxon>metagenomes</taxon>
        <taxon>ecological metagenomes</taxon>
    </lineage>
</organism>
<feature type="compositionally biased region" description="Low complexity" evidence="1">
    <location>
        <begin position="1"/>
        <end position="18"/>
    </location>
</feature>
<dbReference type="AlphaFoldDB" id="A0A645EH70"/>
<proteinExistence type="predicted"/>
<reference evidence="2" key="1">
    <citation type="submission" date="2019-08" db="EMBL/GenBank/DDBJ databases">
        <authorList>
            <person name="Kucharzyk K."/>
            <person name="Murdoch R.W."/>
            <person name="Higgins S."/>
            <person name="Loffler F."/>
        </authorList>
    </citation>
    <scope>NUCLEOTIDE SEQUENCE</scope>
</reference>
<accession>A0A645EH70</accession>
<dbReference type="EMBL" id="VSSQ01046537">
    <property type="protein sequence ID" value="MPN00499.1"/>
    <property type="molecule type" value="Genomic_DNA"/>
</dbReference>
<evidence type="ECO:0000313" key="2">
    <source>
        <dbReference type="EMBL" id="MPN00499.1"/>
    </source>
</evidence>
<sequence>MATVSTPSSTPVGTVCALEDAEPEDVEEPDAAGAAEPELPQAAREAVMARAIARARNFFIRILPFS</sequence>
<evidence type="ECO:0000256" key="1">
    <source>
        <dbReference type="SAM" id="MobiDB-lite"/>
    </source>
</evidence>